<protein>
    <submittedName>
        <fullName evidence="2">Uncharacterized protein</fullName>
    </submittedName>
</protein>
<proteinExistence type="predicted"/>
<evidence type="ECO:0000313" key="2">
    <source>
        <dbReference type="EMBL" id="WUQ82334.1"/>
    </source>
</evidence>
<evidence type="ECO:0000256" key="1">
    <source>
        <dbReference type="SAM" id="MobiDB-lite"/>
    </source>
</evidence>
<feature type="region of interest" description="Disordered" evidence="1">
    <location>
        <begin position="91"/>
        <end position="135"/>
    </location>
</feature>
<evidence type="ECO:0000313" key="3">
    <source>
        <dbReference type="Proteomes" id="UP001432222"/>
    </source>
</evidence>
<organism evidence="2 3">
    <name type="scientific">Kitasatospora purpeofusca</name>
    <dbReference type="NCBI Taxonomy" id="67352"/>
    <lineage>
        <taxon>Bacteria</taxon>
        <taxon>Bacillati</taxon>
        <taxon>Actinomycetota</taxon>
        <taxon>Actinomycetes</taxon>
        <taxon>Kitasatosporales</taxon>
        <taxon>Streptomycetaceae</taxon>
        <taxon>Kitasatospora</taxon>
    </lineage>
</organism>
<sequence>MGVTRFVPLDQPRNASACGYLAPSGTPENLGDDPGIRRAGREVGMTAVQMIEGDEMPPAGHRLPEHRRANRAKSLVDPHLHTLRRHALPVGDGHTLQEDGLRRRREHQGRTAGDPLRHCPGGRHHTEALHDRSPCPGREFAPTNALIDHVRPLSEGGGGQQNPFPRLT</sequence>
<dbReference type="EMBL" id="CP108110">
    <property type="protein sequence ID" value="WUQ82334.1"/>
    <property type="molecule type" value="Genomic_DNA"/>
</dbReference>
<accession>A0ABZ1TWZ7</accession>
<reference evidence="2" key="1">
    <citation type="submission" date="2022-10" db="EMBL/GenBank/DDBJ databases">
        <title>The complete genomes of actinobacterial strains from the NBC collection.</title>
        <authorList>
            <person name="Joergensen T.S."/>
            <person name="Alvarez Arevalo M."/>
            <person name="Sterndorff E.B."/>
            <person name="Faurdal D."/>
            <person name="Vuksanovic O."/>
            <person name="Mourched A.-S."/>
            <person name="Charusanti P."/>
            <person name="Shaw S."/>
            <person name="Blin K."/>
            <person name="Weber T."/>
        </authorList>
    </citation>
    <scope>NUCLEOTIDE SEQUENCE</scope>
    <source>
        <strain evidence="2">NBC_00222</strain>
    </source>
</reference>
<feature type="compositionally biased region" description="Basic and acidic residues" evidence="1">
    <location>
        <begin position="124"/>
        <end position="133"/>
    </location>
</feature>
<keyword evidence="3" id="KW-1185">Reference proteome</keyword>
<gene>
    <name evidence="2" type="ORF">OHA16_04700</name>
</gene>
<dbReference type="Proteomes" id="UP001432222">
    <property type="component" value="Chromosome"/>
</dbReference>
<name>A0ABZ1TWZ7_9ACTN</name>
<dbReference type="RefSeq" id="WP_328953401.1">
    <property type="nucleotide sequence ID" value="NZ_CP108110.1"/>
</dbReference>